<evidence type="ECO:0000313" key="5">
    <source>
        <dbReference type="EMBL" id="CAA9248506.1"/>
    </source>
</evidence>
<evidence type="ECO:0000256" key="1">
    <source>
        <dbReference type="ARBA" id="ARBA00022679"/>
    </source>
</evidence>
<evidence type="ECO:0000256" key="2">
    <source>
        <dbReference type="ARBA" id="ARBA00023315"/>
    </source>
</evidence>
<dbReference type="CDD" id="cd07989">
    <property type="entry name" value="LPLAT_AGPAT-like"/>
    <property type="match status" value="1"/>
</dbReference>
<evidence type="ECO:0000259" key="4">
    <source>
        <dbReference type="SMART" id="SM00563"/>
    </source>
</evidence>
<keyword evidence="1 5" id="KW-0808">Transferase</keyword>
<feature type="domain" description="Phospholipid/glycerol acyltransferase" evidence="4">
    <location>
        <begin position="44"/>
        <end position="162"/>
    </location>
</feature>
<keyword evidence="2 5" id="KW-0012">Acyltransferase</keyword>
<dbReference type="EC" id="2.3.1.51" evidence="5"/>
<proteinExistence type="predicted"/>
<dbReference type="PANTHER" id="PTHR10434">
    <property type="entry name" value="1-ACYL-SN-GLYCEROL-3-PHOSPHATE ACYLTRANSFERASE"/>
    <property type="match status" value="1"/>
</dbReference>
<sequence>MRRSARGHIGFWVGFAVVVIRPMVSVLFRVRWRGREHVPAAGGVIMVANHISHADWLTFARYVWDCRRVPRFLAKESLFRLPGIGSVLRGARQIPVRRGTAAARESLDRAVEALARGECVCIYPEGTVTRDPEFWPMVPRTGVARLALGTGAPVVPVAQWGPQLLLDVHGRRFRPFARPELVAVAGPPVDLSGYRGRPVTAELLREVSDVIMVEVRDLLGGIRGETPPDHFYRRPPAREAS</sequence>
<dbReference type="InterPro" id="IPR002123">
    <property type="entry name" value="Plipid/glycerol_acylTrfase"/>
</dbReference>
<dbReference type="AlphaFoldDB" id="A0A6J4IF55"/>
<dbReference type="SMART" id="SM00563">
    <property type="entry name" value="PlsC"/>
    <property type="match status" value="1"/>
</dbReference>
<dbReference type="Pfam" id="PF01553">
    <property type="entry name" value="Acyltransferase"/>
    <property type="match status" value="1"/>
</dbReference>
<feature type="transmembrane region" description="Helical" evidence="3">
    <location>
        <begin position="9"/>
        <end position="28"/>
    </location>
</feature>
<dbReference type="SUPFAM" id="SSF69593">
    <property type="entry name" value="Glycerol-3-phosphate (1)-acyltransferase"/>
    <property type="match status" value="1"/>
</dbReference>
<dbReference type="PANTHER" id="PTHR10434:SF55">
    <property type="entry name" value="POSSIBLE ACYLTRANSFERASE"/>
    <property type="match status" value="1"/>
</dbReference>
<reference evidence="5" key="1">
    <citation type="submission" date="2020-02" db="EMBL/GenBank/DDBJ databases">
        <authorList>
            <person name="Meier V. D."/>
        </authorList>
    </citation>
    <scope>NUCLEOTIDE SEQUENCE</scope>
    <source>
        <strain evidence="5">AVDCRST_MAG41</strain>
    </source>
</reference>
<gene>
    <name evidence="5" type="ORF">AVDCRST_MAG41-1818</name>
</gene>
<evidence type="ECO:0000256" key="3">
    <source>
        <dbReference type="SAM" id="Phobius"/>
    </source>
</evidence>
<organism evidence="5">
    <name type="scientific">uncultured Mycobacteriales bacterium</name>
    <dbReference type="NCBI Taxonomy" id="581187"/>
    <lineage>
        <taxon>Bacteria</taxon>
        <taxon>Bacillati</taxon>
        <taxon>Actinomycetota</taxon>
        <taxon>Actinomycetes</taxon>
        <taxon>Mycobacteriales</taxon>
        <taxon>environmental samples</taxon>
    </lineage>
</organism>
<dbReference type="GO" id="GO:0005886">
    <property type="term" value="C:plasma membrane"/>
    <property type="evidence" value="ECO:0007669"/>
    <property type="project" value="TreeGrafter"/>
</dbReference>
<keyword evidence="3" id="KW-0812">Transmembrane</keyword>
<keyword evidence="3" id="KW-1133">Transmembrane helix</keyword>
<keyword evidence="3" id="KW-0472">Membrane</keyword>
<dbReference type="GO" id="GO:0006654">
    <property type="term" value="P:phosphatidic acid biosynthetic process"/>
    <property type="evidence" value="ECO:0007669"/>
    <property type="project" value="TreeGrafter"/>
</dbReference>
<protein>
    <submittedName>
        <fullName evidence="5">Acyl-CoA:1-acyl-sn-glycerol-3-phosphate acyltransferase</fullName>
        <ecNumber evidence="5">2.3.1.51</ecNumber>
    </submittedName>
</protein>
<accession>A0A6J4IF55</accession>
<name>A0A6J4IF55_9ACTN</name>
<dbReference type="GO" id="GO:0003841">
    <property type="term" value="F:1-acylglycerol-3-phosphate O-acyltransferase activity"/>
    <property type="evidence" value="ECO:0007669"/>
    <property type="project" value="UniProtKB-EC"/>
</dbReference>
<dbReference type="EMBL" id="CADCTP010000168">
    <property type="protein sequence ID" value="CAA9248506.1"/>
    <property type="molecule type" value="Genomic_DNA"/>
</dbReference>